<organism evidence="1 2">
    <name type="scientific">Defluviicoccus vanus</name>
    <dbReference type="NCBI Taxonomy" id="111831"/>
    <lineage>
        <taxon>Bacteria</taxon>
        <taxon>Pseudomonadati</taxon>
        <taxon>Pseudomonadota</taxon>
        <taxon>Alphaproteobacteria</taxon>
        <taxon>Rhodospirillales</taxon>
        <taxon>Rhodospirillaceae</taxon>
        <taxon>Defluviicoccus</taxon>
    </lineage>
</organism>
<evidence type="ECO:0000313" key="2">
    <source>
        <dbReference type="Proteomes" id="UP000516369"/>
    </source>
</evidence>
<reference evidence="1 2" key="1">
    <citation type="submission" date="2020-05" db="EMBL/GenBank/DDBJ databases">
        <title>Complete closed genome sequence of Defluviicoccus vanus.</title>
        <authorList>
            <person name="Bessarab I."/>
            <person name="Arumugam K."/>
            <person name="Maszenan A.M."/>
            <person name="Seviour R.J."/>
            <person name="Williams R.B."/>
        </authorList>
    </citation>
    <scope>NUCLEOTIDE SEQUENCE [LARGE SCALE GENOMIC DNA]</scope>
    <source>
        <strain evidence="1 2">Ben 114</strain>
    </source>
</reference>
<dbReference type="Proteomes" id="UP000516369">
    <property type="component" value="Chromosome"/>
</dbReference>
<accession>A0A7H1N324</accession>
<sequence length="164" mass="17125">MLQVAGIGNTVIGQFTTVCNFTAGTVNESCTRTPRVSIGIGAGGVLTASIPENTFAGFGNDIYVHHPSIAIDTALRSGSTWEFNGDNFRLSSAAMIKNVNAGWTGVQTYAPGSCSYAGGGTFRSGDYSGAQLDPSLFGFWLAGEQAVTLSGSCQWQTRIARLTP</sequence>
<protein>
    <submittedName>
        <fullName evidence="1">Uncharacterized protein</fullName>
    </submittedName>
</protein>
<dbReference type="AlphaFoldDB" id="A0A7H1N324"/>
<gene>
    <name evidence="1" type="ORF">HQ394_13180</name>
</gene>
<proteinExistence type="predicted"/>
<dbReference type="KEGG" id="dvn:HQ394_13180"/>
<evidence type="ECO:0000313" key="1">
    <source>
        <dbReference type="EMBL" id="QNT70110.1"/>
    </source>
</evidence>
<dbReference type="EMBL" id="CP053923">
    <property type="protein sequence ID" value="QNT70110.1"/>
    <property type="molecule type" value="Genomic_DNA"/>
</dbReference>
<name>A0A7H1N324_9PROT</name>
<keyword evidence="2" id="KW-1185">Reference proteome</keyword>